<dbReference type="EMBL" id="FTNE01000016">
    <property type="protein sequence ID" value="SIR13729.1"/>
    <property type="molecule type" value="Genomic_DNA"/>
</dbReference>
<proteinExistence type="predicted"/>
<dbReference type="OrthoDB" id="8100530at2"/>
<evidence type="ECO:0000313" key="1">
    <source>
        <dbReference type="EMBL" id="SIR13729.1"/>
    </source>
</evidence>
<protein>
    <submittedName>
        <fullName evidence="1">Uncharacterized protein</fullName>
    </submittedName>
</protein>
<sequence>MARDKSDAFKRLAENRTNEALDAIRKIGNLSNRNNYSFSPEQITRIFTAIRAALDTAERRFGESEEAAEDRFTL</sequence>
<keyword evidence="2" id="KW-1185">Reference proteome</keyword>
<reference evidence="1 2" key="1">
    <citation type="submission" date="2017-01" db="EMBL/GenBank/DDBJ databases">
        <authorList>
            <person name="Varghese N."/>
            <person name="Submissions S."/>
        </authorList>
    </citation>
    <scope>NUCLEOTIDE SEQUENCE [LARGE SCALE GENOMIC DNA]</scope>
    <source>
        <strain evidence="1 2">ATCC 35905</strain>
    </source>
</reference>
<comment type="caution">
    <text evidence="1">The sequence shown here is derived from an EMBL/GenBank/DDBJ whole genome shotgun (WGS) entry which is preliminary data.</text>
</comment>
<dbReference type="Proteomes" id="UP000186308">
    <property type="component" value="Unassembled WGS sequence"/>
</dbReference>
<accession>A0A8G2CM11</accession>
<dbReference type="AlphaFoldDB" id="A0A8G2CM11"/>
<gene>
    <name evidence="1" type="ORF">SAMN05421828_11676</name>
</gene>
<evidence type="ECO:0000313" key="2">
    <source>
        <dbReference type="Proteomes" id="UP000186308"/>
    </source>
</evidence>
<dbReference type="RefSeq" id="WP_035231627.1">
    <property type="nucleotide sequence ID" value="NZ_FTNE01000016.1"/>
</dbReference>
<organism evidence="1 2">
    <name type="scientific">Acidiphilium rubrum</name>
    <dbReference type="NCBI Taxonomy" id="526"/>
    <lineage>
        <taxon>Bacteria</taxon>
        <taxon>Pseudomonadati</taxon>
        <taxon>Pseudomonadota</taxon>
        <taxon>Alphaproteobacteria</taxon>
        <taxon>Acetobacterales</taxon>
        <taxon>Acidocellaceae</taxon>
        <taxon>Acidiphilium</taxon>
    </lineage>
</organism>
<name>A0A8G2CM11_ACIRU</name>